<keyword evidence="6" id="KW-1185">Reference proteome</keyword>
<dbReference type="AlphaFoldDB" id="A0AA88LAD4"/>
<dbReference type="PANTHER" id="PTHR16055">
    <property type="entry name" value="INTEGRATOR COMPLEX SUBUNIT 10"/>
    <property type="match status" value="1"/>
</dbReference>
<evidence type="ECO:0000256" key="3">
    <source>
        <dbReference type="ARBA" id="ARBA00016811"/>
    </source>
</evidence>
<evidence type="ECO:0000313" key="5">
    <source>
        <dbReference type="EMBL" id="KAK2718121.1"/>
    </source>
</evidence>
<comment type="similarity">
    <text evidence="2">Belongs to the Integrator subunit 10 family.</text>
</comment>
<organism evidence="5 6">
    <name type="scientific">Artemia franciscana</name>
    <name type="common">Brine shrimp</name>
    <name type="synonym">Artemia sanfranciscana</name>
    <dbReference type="NCBI Taxonomy" id="6661"/>
    <lineage>
        <taxon>Eukaryota</taxon>
        <taxon>Metazoa</taxon>
        <taxon>Ecdysozoa</taxon>
        <taxon>Arthropoda</taxon>
        <taxon>Crustacea</taxon>
        <taxon>Branchiopoda</taxon>
        <taxon>Anostraca</taxon>
        <taxon>Artemiidae</taxon>
        <taxon>Artemia</taxon>
    </lineage>
</organism>
<dbReference type="GO" id="GO:0016180">
    <property type="term" value="P:snRNA processing"/>
    <property type="evidence" value="ECO:0007669"/>
    <property type="project" value="InterPro"/>
</dbReference>
<dbReference type="PRINTS" id="PR02106">
    <property type="entry name" value="INTSUBUNIT10"/>
</dbReference>
<evidence type="ECO:0000313" key="6">
    <source>
        <dbReference type="Proteomes" id="UP001187531"/>
    </source>
</evidence>
<dbReference type="PANTHER" id="PTHR16055:SF2">
    <property type="entry name" value="INTEGRATOR COMPLEX SUBUNIT 10"/>
    <property type="match status" value="1"/>
</dbReference>
<evidence type="ECO:0000256" key="2">
    <source>
        <dbReference type="ARBA" id="ARBA00010391"/>
    </source>
</evidence>
<protein>
    <recommendedName>
        <fullName evidence="3">Integrator complex subunit 10</fullName>
    </recommendedName>
</protein>
<comment type="caution">
    <text evidence="5">The sequence shown here is derived from an EMBL/GenBank/DDBJ whole genome shotgun (WGS) entry which is preliminary data.</text>
</comment>
<gene>
    <name evidence="5" type="ORF">QYM36_006791</name>
</gene>
<evidence type="ECO:0000256" key="1">
    <source>
        <dbReference type="ARBA" id="ARBA00004123"/>
    </source>
</evidence>
<keyword evidence="4" id="KW-0539">Nucleus</keyword>
<sequence length="646" mass="73574">MLKAEDDEHYLIEKSKPGLSINDAEARAWALTAKSLIPRNFSLLHEAYWAEKTSKNAKESAKILSRIYMEFPNEPQFWNETKVVFCDLDNHLNTSTSKFHAELISHLHADVQQQILLQLIQTIENPVTQGKLTITLFEKFPQTVSGLWQKAVERLTKSELNAHVSPCNAYRKILIHDLLPLILKVKGADIPQTLLLTLLQKAIEFYVSYLAKNDLVIKELSETESKLENPMQKLTWLLSLVSAKVGWKLGAEAFNIENKAQLCQILWSVCNPGTVTTTDKKENRFVELYYYTVFTLFKSLFEYLDLVGPTKKRDLWSEMPQVLLVHNLFVVPDLNSAAKRESPGNPILLTTPKLKNLSRRVTENFAAAISCWELLHNFDELRHQFAGLYESLRITSWPWFQTFMVDVLLYRSLYDEAAVSLNHLLAVATGNNKMCLNLKLASVLYISGKKTEAITNVLQLIPLLPSTDQTPLDYFELSMTTDGYSQRVLTFMNTTSTEILRFVVHMILSTYCDIGLSSCSDTVLGISLILLQFDWPRNSDLAEIIVDRIRSKGTFKYPLLPKYFINIDVLEEFMLMASDHGGNLLLDIFPNVSSQAKVSTRGGSKESKEDFKQAMFSLVAQCGRPLYNLLTSFLQDEKETIIQTLK</sequence>
<dbReference type="EMBL" id="JAVRJZ010000010">
    <property type="protein sequence ID" value="KAK2718121.1"/>
    <property type="molecule type" value="Genomic_DNA"/>
</dbReference>
<proteinExistence type="inferred from homology"/>
<reference evidence="5" key="1">
    <citation type="submission" date="2023-07" db="EMBL/GenBank/DDBJ databases">
        <title>Chromosome-level genome assembly of Artemia franciscana.</title>
        <authorList>
            <person name="Jo E."/>
        </authorList>
    </citation>
    <scope>NUCLEOTIDE SEQUENCE</scope>
    <source>
        <tissue evidence="5">Whole body</tissue>
    </source>
</reference>
<dbReference type="Proteomes" id="UP001187531">
    <property type="component" value="Unassembled WGS sequence"/>
</dbReference>
<evidence type="ECO:0000256" key="4">
    <source>
        <dbReference type="ARBA" id="ARBA00023242"/>
    </source>
</evidence>
<accession>A0AA88LAD4</accession>
<name>A0AA88LAD4_ARTSF</name>
<dbReference type="GO" id="GO:0032039">
    <property type="term" value="C:integrator complex"/>
    <property type="evidence" value="ECO:0007669"/>
    <property type="project" value="InterPro"/>
</dbReference>
<comment type="subcellular location">
    <subcellularLocation>
        <location evidence="1">Nucleus</location>
    </subcellularLocation>
</comment>
<dbReference type="Pfam" id="PF21045">
    <property type="entry name" value="INT10"/>
    <property type="match status" value="2"/>
</dbReference>
<dbReference type="InterPro" id="IPR026164">
    <property type="entry name" value="Int_cplx_su10"/>
</dbReference>